<dbReference type="RefSeq" id="WP_197958016.1">
    <property type="nucleotide sequence ID" value="NZ_JACCHP010000001.1"/>
</dbReference>
<gene>
    <name evidence="1" type="ORF">HZZ13_02285</name>
</gene>
<dbReference type="Proteomes" id="UP000807370">
    <property type="component" value="Unassembled WGS sequence"/>
</dbReference>
<proteinExistence type="predicted"/>
<reference evidence="1 2" key="1">
    <citation type="submission" date="2020-07" db="EMBL/GenBank/DDBJ databases">
        <title>Bradyrhizobium diversity isolated from nodules of indigenous legumes of Western Australia.</title>
        <authorList>
            <person name="Klepa M.S."/>
        </authorList>
    </citation>
    <scope>NUCLEOTIDE SEQUENCE [LARGE SCALE GENOMIC DNA]</scope>
    <source>
        <strain evidence="1 2">CNPSo 4010</strain>
    </source>
</reference>
<name>A0ABS0PHE5_9BRAD</name>
<accession>A0ABS0PHE5</accession>
<dbReference type="EMBL" id="JACCHP010000001">
    <property type="protein sequence ID" value="MBH5396627.1"/>
    <property type="molecule type" value="Genomic_DNA"/>
</dbReference>
<dbReference type="Gene3D" id="1.20.1290.30">
    <property type="match status" value="1"/>
</dbReference>
<sequence>MSEPNAIEVFQDLILRAPAGDISVIRSALVGYVSGHWQHAPEAEKSLKRNTSLDGDVIAFQRASDAVLPAAGLTLWSRPDGYEVSNIVPRETGKLGYGTYNALLREFADLIARPAAIGGGFLVEVTSDSQSLQDVSSPDVAAALRRFSGAANKSTGATHPADRKRWMHFLILAHQSGGALSTDFLTRWLVEAEGWDDESAHDLAIQYEFAQDLLQAYDDERT</sequence>
<keyword evidence="2" id="KW-1185">Reference proteome</keyword>
<dbReference type="InterPro" id="IPR037210">
    <property type="entry name" value="YoaC-like_sf"/>
</dbReference>
<organism evidence="1 2">
    <name type="scientific">Bradyrhizobium agreste</name>
    <dbReference type="NCBI Taxonomy" id="2751811"/>
    <lineage>
        <taxon>Bacteria</taxon>
        <taxon>Pseudomonadati</taxon>
        <taxon>Pseudomonadota</taxon>
        <taxon>Alphaproteobacteria</taxon>
        <taxon>Hyphomicrobiales</taxon>
        <taxon>Nitrobacteraceae</taxon>
        <taxon>Bradyrhizobium</taxon>
    </lineage>
</organism>
<evidence type="ECO:0000313" key="1">
    <source>
        <dbReference type="EMBL" id="MBH5396627.1"/>
    </source>
</evidence>
<comment type="caution">
    <text evidence="1">The sequence shown here is derived from an EMBL/GenBank/DDBJ whole genome shotgun (WGS) entry which is preliminary data.</text>
</comment>
<protein>
    <submittedName>
        <fullName evidence="1">Uncharacterized protein</fullName>
    </submittedName>
</protein>
<evidence type="ECO:0000313" key="2">
    <source>
        <dbReference type="Proteomes" id="UP000807370"/>
    </source>
</evidence>